<feature type="compositionally biased region" description="Polar residues" evidence="1">
    <location>
        <begin position="71"/>
        <end position="89"/>
    </location>
</feature>
<feature type="compositionally biased region" description="Low complexity" evidence="1">
    <location>
        <begin position="208"/>
        <end position="219"/>
    </location>
</feature>
<feature type="region of interest" description="Disordered" evidence="1">
    <location>
        <begin position="49"/>
        <end position="139"/>
    </location>
</feature>
<keyword evidence="3" id="KW-1185">Reference proteome</keyword>
<dbReference type="EnsemblMetazoa" id="CJA26061.1">
    <property type="protein sequence ID" value="CJA26061.1"/>
    <property type="gene ID" value="WBGene00181633"/>
</dbReference>
<dbReference type="Proteomes" id="UP000005237">
    <property type="component" value="Unassembled WGS sequence"/>
</dbReference>
<reference evidence="2" key="2">
    <citation type="submission" date="2022-06" db="UniProtKB">
        <authorList>
            <consortium name="EnsemblMetazoa"/>
        </authorList>
    </citation>
    <scope>IDENTIFICATION</scope>
    <source>
        <strain evidence="2">DF5081</strain>
    </source>
</reference>
<feature type="compositionally biased region" description="Basic and acidic residues" evidence="1">
    <location>
        <begin position="152"/>
        <end position="164"/>
    </location>
</feature>
<feature type="region of interest" description="Disordered" evidence="1">
    <location>
        <begin position="152"/>
        <end position="285"/>
    </location>
</feature>
<feature type="compositionally biased region" description="Polar residues" evidence="1">
    <location>
        <begin position="9"/>
        <end position="20"/>
    </location>
</feature>
<accession>A0A8R1E5Q2</accession>
<reference evidence="3" key="1">
    <citation type="submission" date="2010-08" db="EMBL/GenBank/DDBJ databases">
        <authorList>
            <consortium name="Caenorhabditis japonica Sequencing Consortium"/>
            <person name="Wilson R.K."/>
        </authorList>
    </citation>
    <scope>NUCLEOTIDE SEQUENCE [LARGE SCALE GENOMIC DNA]</scope>
    <source>
        <strain evidence="3">DF5081</strain>
    </source>
</reference>
<evidence type="ECO:0000313" key="3">
    <source>
        <dbReference type="Proteomes" id="UP000005237"/>
    </source>
</evidence>
<protein>
    <submittedName>
        <fullName evidence="2">Uncharacterized protein</fullName>
    </submittedName>
</protein>
<sequence>MFSRDTVLRKTTTSSRNETNTVEEKTQLRKTVKKADGELDFKAMVKLKKVKKDEGETPPAKPGFPLDHADSTSSVFSQEPRSRRGSTFGQKDGAPSNGPVNPFAQLKKVKGNGLEKSDSTSSVKKLDLRKGKLEENTDGGFKVQLKKVVKKEVKETSVSLKEKNGTASGINTEFAMEKRERTTLQKYEKTESNGSKKEEKPKKVSIAPTPTSTSSDEPTTPIPQPKPVEEKKTAPAEKPKAQGRQVGQKRNGGAPKPEEPKNILSQIQLKKVTKKAQESVNELEG</sequence>
<evidence type="ECO:0000256" key="1">
    <source>
        <dbReference type="SAM" id="MobiDB-lite"/>
    </source>
</evidence>
<name>A0A8R1E5Q2_CAEJA</name>
<feature type="compositionally biased region" description="Basic and acidic residues" evidence="1">
    <location>
        <begin position="227"/>
        <end position="240"/>
    </location>
</feature>
<proteinExistence type="predicted"/>
<feature type="region of interest" description="Disordered" evidence="1">
    <location>
        <begin position="1"/>
        <end position="29"/>
    </location>
</feature>
<dbReference type="AlphaFoldDB" id="A0A8R1E5Q2"/>
<feature type="compositionally biased region" description="Basic and acidic residues" evidence="1">
    <location>
        <begin position="113"/>
        <end position="135"/>
    </location>
</feature>
<feature type="compositionally biased region" description="Basic and acidic residues" evidence="1">
    <location>
        <begin position="175"/>
        <end position="202"/>
    </location>
</feature>
<organism evidence="2 3">
    <name type="scientific">Caenorhabditis japonica</name>
    <dbReference type="NCBI Taxonomy" id="281687"/>
    <lineage>
        <taxon>Eukaryota</taxon>
        <taxon>Metazoa</taxon>
        <taxon>Ecdysozoa</taxon>
        <taxon>Nematoda</taxon>
        <taxon>Chromadorea</taxon>
        <taxon>Rhabditida</taxon>
        <taxon>Rhabditina</taxon>
        <taxon>Rhabditomorpha</taxon>
        <taxon>Rhabditoidea</taxon>
        <taxon>Rhabditidae</taxon>
        <taxon>Peloderinae</taxon>
        <taxon>Caenorhabditis</taxon>
    </lineage>
</organism>
<evidence type="ECO:0000313" key="2">
    <source>
        <dbReference type="EnsemblMetazoa" id="CJA26061.1"/>
    </source>
</evidence>